<comment type="similarity">
    <text evidence="1">Belongs to the short-chain dehydrogenases/reductases (SDR) family.</text>
</comment>
<dbReference type="InterPro" id="IPR027417">
    <property type="entry name" value="P-loop_NTPase"/>
</dbReference>
<dbReference type="OrthoDB" id="7540582at2"/>
<dbReference type="Gene3D" id="3.40.50.300">
    <property type="entry name" value="P-loop containing nucleotide triphosphate hydrolases"/>
    <property type="match status" value="1"/>
</dbReference>
<keyword evidence="2" id="KW-0560">Oxidoreductase</keyword>
<name>A0A4R6AHW5_9RHOB</name>
<dbReference type="AlphaFoldDB" id="A0A4R6AHW5"/>
<dbReference type="GO" id="GO:0016491">
    <property type="term" value="F:oxidoreductase activity"/>
    <property type="evidence" value="ECO:0007669"/>
    <property type="project" value="UniProtKB-KW"/>
</dbReference>
<reference evidence="3 4" key="1">
    <citation type="submission" date="2019-03" db="EMBL/GenBank/DDBJ databases">
        <title>Primorskyibacter sp. SS33 isolated from sediments.</title>
        <authorList>
            <person name="Xunke S."/>
        </authorList>
    </citation>
    <scope>NUCLEOTIDE SEQUENCE [LARGE SCALE GENOMIC DNA]</scope>
    <source>
        <strain evidence="3 4">SS33</strain>
    </source>
</reference>
<dbReference type="InterPro" id="IPR002347">
    <property type="entry name" value="SDR_fam"/>
</dbReference>
<comment type="caution">
    <text evidence="3">The sequence shown here is derived from an EMBL/GenBank/DDBJ whole genome shotgun (WGS) entry which is preliminary data.</text>
</comment>
<dbReference type="SUPFAM" id="SSF52540">
    <property type="entry name" value="P-loop containing nucleoside triphosphate hydrolases"/>
    <property type="match status" value="1"/>
</dbReference>
<gene>
    <name evidence="3" type="ORF">E2L08_02370</name>
</gene>
<evidence type="ECO:0000313" key="4">
    <source>
        <dbReference type="Proteomes" id="UP000295701"/>
    </source>
</evidence>
<organism evidence="3 4">
    <name type="scientific">Palleronia sediminis</name>
    <dbReference type="NCBI Taxonomy" id="2547833"/>
    <lineage>
        <taxon>Bacteria</taxon>
        <taxon>Pseudomonadati</taxon>
        <taxon>Pseudomonadota</taxon>
        <taxon>Alphaproteobacteria</taxon>
        <taxon>Rhodobacterales</taxon>
        <taxon>Roseobacteraceae</taxon>
        <taxon>Palleronia</taxon>
    </lineage>
</organism>
<dbReference type="RefSeq" id="WP_133395462.1">
    <property type="nucleotide sequence ID" value="NZ_SNAA01000002.1"/>
</dbReference>
<dbReference type="GO" id="GO:0016020">
    <property type="term" value="C:membrane"/>
    <property type="evidence" value="ECO:0007669"/>
    <property type="project" value="TreeGrafter"/>
</dbReference>
<evidence type="ECO:0000256" key="1">
    <source>
        <dbReference type="ARBA" id="ARBA00006484"/>
    </source>
</evidence>
<dbReference type="EMBL" id="SNAA01000002">
    <property type="protein sequence ID" value="TDL83510.1"/>
    <property type="molecule type" value="Genomic_DNA"/>
</dbReference>
<evidence type="ECO:0000313" key="3">
    <source>
        <dbReference type="EMBL" id="TDL83510.1"/>
    </source>
</evidence>
<sequence>MARLVLHIGAHKTATTYLQMRFARNRKRLLRHGVLYPECGGNVHHACLAGPWIRTRLPETHFGGETRDAHFARLVAEYARHPGTVLLSAEAFSRRLPDPVDTRDLAARLSGFEDVRIVLSLREQAGFLSSVWMQRARNADCTADRGAFVARVIDTGMAHGLEADFTPLYRRYSEAFGAGAVHVLDYADFHEAPDGPFGEFLRLLGVAAPARRFADVSEAQANRSPPPLAFELARRVTAPHPPTPARVDAARTALRARGIDRTSLLTRDEAARLASAFGPRNRALVAAVRAGGQPEFTFAMPDPPGDIAYLDDLTPEDVAAVEDAARDADAPGRRAPSAGAAILTGASGGIGAALAPLLAARHRPILLCGRDRARLETVARAVGRAGGRAEILAADLRDPGFAAGLAAFAEAHPVALLVVGAGVTAGHRDGVEPPGQAARVVGVTLAGAIATVEAVLPGMIARGQGRIALISSIAALSPTPHLLSYSAAKAGLSGYAAALERAVAGRGVAVSLVLPGFVATPMTARHGGPTPFVITPDDAARRIARGLARGRRRIVFPRRLALAARALEALPWPLRRRLPAGRAVRIAPDADERAGTRPARDA</sequence>
<dbReference type="SUPFAM" id="SSF51735">
    <property type="entry name" value="NAD(P)-binding Rossmann-fold domains"/>
    <property type="match status" value="1"/>
</dbReference>
<dbReference type="Pfam" id="PF00106">
    <property type="entry name" value="adh_short"/>
    <property type="match status" value="1"/>
</dbReference>
<dbReference type="PANTHER" id="PTHR44196:SF1">
    <property type="entry name" value="DEHYDROGENASE_REDUCTASE SDR FAMILY MEMBER 7B"/>
    <property type="match status" value="1"/>
</dbReference>
<protein>
    <submittedName>
        <fullName evidence="3">SDR family NAD(P)-dependent oxidoreductase</fullName>
    </submittedName>
</protein>
<proteinExistence type="inferred from homology"/>
<keyword evidence="4" id="KW-1185">Reference proteome</keyword>
<dbReference type="PANTHER" id="PTHR44196">
    <property type="entry name" value="DEHYDROGENASE/REDUCTASE SDR FAMILY MEMBER 7B"/>
    <property type="match status" value="1"/>
</dbReference>
<evidence type="ECO:0000256" key="2">
    <source>
        <dbReference type="ARBA" id="ARBA00023002"/>
    </source>
</evidence>
<dbReference type="Proteomes" id="UP000295701">
    <property type="component" value="Unassembled WGS sequence"/>
</dbReference>
<dbReference type="Gene3D" id="3.40.50.720">
    <property type="entry name" value="NAD(P)-binding Rossmann-like Domain"/>
    <property type="match status" value="1"/>
</dbReference>
<accession>A0A4R6AHW5</accession>
<dbReference type="InterPro" id="IPR036291">
    <property type="entry name" value="NAD(P)-bd_dom_sf"/>
</dbReference>
<dbReference type="PRINTS" id="PR00081">
    <property type="entry name" value="GDHRDH"/>
</dbReference>